<dbReference type="InterPro" id="IPR014720">
    <property type="entry name" value="dsRBD_dom"/>
</dbReference>
<evidence type="ECO:0000256" key="9">
    <source>
        <dbReference type="ARBA" id="ARBA00022884"/>
    </source>
</evidence>
<protein>
    <recommendedName>
        <fullName evidence="11">Ribonuclease 3</fullName>
        <ecNumber evidence="11">3.1.26.3</ecNumber>
    </recommendedName>
    <alternativeName>
        <fullName evidence="11">Ribonuclease III</fullName>
        <shortName evidence="11">RNase III</shortName>
    </alternativeName>
</protein>
<dbReference type="PROSITE" id="PS50142">
    <property type="entry name" value="RNASE_3_2"/>
    <property type="match status" value="1"/>
</dbReference>
<sequence length="248" mass="28647">MPSIFRKSHGFIKYLFSGPDKELYRNYKIVTGRRPNNLSLYERATRHSSAAELNSKGLKDSYERLEYLGDAILGMVVAEMLFKRFPFKEEGFLTELRSKIVNRESLNNLSKKIGLKGLVKYHKNKGSSISHKSVYGDSLEALIGAIYIDQGFRFSKKFIENKLIQPHFDFEELASTTTNYKSKIIEWSQRENKTIRFEILKSNEDARDRQFVAQVIVDEEPLGKGFGFSKKKAEQDAAQRSLQQLKIE</sequence>
<dbReference type="RefSeq" id="WP_255465026.1">
    <property type="nucleotide sequence ID" value="NZ_JBIPKE010000012.1"/>
</dbReference>
<dbReference type="Gene3D" id="1.10.1520.10">
    <property type="entry name" value="Ribonuclease III domain"/>
    <property type="match status" value="1"/>
</dbReference>
<comment type="subcellular location">
    <subcellularLocation>
        <location evidence="11">Cytoplasm</location>
    </subcellularLocation>
</comment>
<dbReference type="Gene3D" id="3.30.160.20">
    <property type="match status" value="1"/>
</dbReference>
<keyword evidence="11" id="KW-0698">rRNA processing</keyword>
<evidence type="ECO:0000313" key="15">
    <source>
        <dbReference type="Proteomes" id="UP001610063"/>
    </source>
</evidence>
<name>A0ABW7N7B8_9BACT</name>
<keyword evidence="8 11" id="KW-0460">Magnesium</keyword>
<dbReference type="EMBL" id="JBIPKE010000012">
    <property type="protein sequence ID" value="MFH6982614.1"/>
    <property type="molecule type" value="Genomic_DNA"/>
</dbReference>
<evidence type="ECO:0000259" key="13">
    <source>
        <dbReference type="PROSITE" id="PS50142"/>
    </source>
</evidence>
<dbReference type="NCBIfam" id="TIGR02191">
    <property type="entry name" value="RNaseIII"/>
    <property type="match status" value="1"/>
</dbReference>
<feature type="binding site" evidence="11">
    <location>
        <position position="140"/>
    </location>
    <ligand>
        <name>Mg(2+)</name>
        <dbReference type="ChEBI" id="CHEBI:18420"/>
    </ligand>
</feature>
<dbReference type="CDD" id="cd10845">
    <property type="entry name" value="DSRM_RNAse_III_family"/>
    <property type="match status" value="1"/>
</dbReference>
<feature type="active site" evidence="11">
    <location>
        <position position="140"/>
    </location>
</feature>
<organism evidence="14 15">
    <name type="scientific">Marinoscillum luteum</name>
    <dbReference type="NCBI Taxonomy" id="861051"/>
    <lineage>
        <taxon>Bacteria</taxon>
        <taxon>Pseudomonadati</taxon>
        <taxon>Bacteroidota</taxon>
        <taxon>Cytophagia</taxon>
        <taxon>Cytophagales</taxon>
        <taxon>Reichenbachiellaceae</taxon>
        <taxon>Marinoscillum</taxon>
    </lineage>
</organism>
<dbReference type="SUPFAM" id="SSF69065">
    <property type="entry name" value="RNase III domain-like"/>
    <property type="match status" value="1"/>
</dbReference>
<dbReference type="SUPFAM" id="SSF54768">
    <property type="entry name" value="dsRNA-binding domain-like"/>
    <property type="match status" value="1"/>
</dbReference>
<dbReference type="HAMAP" id="MF_00104">
    <property type="entry name" value="RNase_III"/>
    <property type="match status" value="1"/>
</dbReference>
<dbReference type="EC" id="3.1.26.3" evidence="11"/>
<feature type="domain" description="RNase III" evidence="13">
    <location>
        <begin position="20"/>
        <end position="151"/>
    </location>
</feature>
<feature type="domain" description="DRBM" evidence="12">
    <location>
        <begin position="179"/>
        <end position="247"/>
    </location>
</feature>
<dbReference type="PROSITE" id="PS50137">
    <property type="entry name" value="DS_RBD"/>
    <property type="match status" value="1"/>
</dbReference>
<dbReference type="Pfam" id="PF00035">
    <property type="entry name" value="dsrm"/>
    <property type="match status" value="1"/>
</dbReference>
<feature type="active site" evidence="11">
    <location>
        <position position="70"/>
    </location>
</feature>
<dbReference type="CDD" id="cd00593">
    <property type="entry name" value="RIBOc"/>
    <property type="match status" value="1"/>
</dbReference>
<evidence type="ECO:0000259" key="12">
    <source>
        <dbReference type="PROSITE" id="PS50137"/>
    </source>
</evidence>
<dbReference type="SMART" id="SM00535">
    <property type="entry name" value="RIBOc"/>
    <property type="match status" value="1"/>
</dbReference>
<comment type="similarity">
    <text evidence="2">Belongs to the ribonuclease III family.</text>
</comment>
<dbReference type="PANTHER" id="PTHR14950:SF37">
    <property type="entry name" value="ENDORIBONUCLEASE DICER"/>
    <property type="match status" value="1"/>
</dbReference>
<keyword evidence="5 11" id="KW-0479">Metal-binding</keyword>
<dbReference type="PROSITE" id="PS00517">
    <property type="entry name" value="RNASE_3_1"/>
    <property type="match status" value="1"/>
</dbReference>
<evidence type="ECO:0000256" key="10">
    <source>
        <dbReference type="ARBA" id="ARBA00049596"/>
    </source>
</evidence>
<evidence type="ECO:0000256" key="1">
    <source>
        <dbReference type="ARBA" id="ARBA00000109"/>
    </source>
</evidence>
<keyword evidence="11" id="KW-0819">tRNA processing</keyword>
<gene>
    <name evidence="11 14" type="primary">rnc</name>
    <name evidence="14" type="ORF">ACHKAR_04145</name>
</gene>
<evidence type="ECO:0000256" key="11">
    <source>
        <dbReference type="HAMAP-Rule" id="MF_00104"/>
    </source>
</evidence>
<evidence type="ECO:0000313" key="14">
    <source>
        <dbReference type="EMBL" id="MFH6982614.1"/>
    </source>
</evidence>
<keyword evidence="11" id="KW-0699">rRNA-binding</keyword>
<proteinExistence type="inferred from homology"/>
<evidence type="ECO:0000256" key="8">
    <source>
        <dbReference type="ARBA" id="ARBA00022842"/>
    </source>
</evidence>
<evidence type="ECO:0000256" key="4">
    <source>
        <dbReference type="ARBA" id="ARBA00022722"/>
    </source>
</evidence>
<evidence type="ECO:0000256" key="6">
    <source>
        <dbReference type="ARBA" id="ARBA00022759"/>
    </source>
</evidence>
<evidence type="ECO:0000256" key="2">
    <source>
        <dbReference type="ARBA" id="ARBA00010183"/>
    </source>
</evidence>
<feature type="binding site" evidence="11">
    <location>
        <position position="137"/>
    </location>
    <ligand>
        <name>Mg(2+)</name>
        <dbReference type="ChEBI" id="CHEBI:18420"/>
    </ligand>
</feature>
<accession>A0ABW7N7B8</accession>
<dbReference type="SMART" id="SM00358">
    <property type="entry name" value="DSRM"/>
    <property type="match status" value="1"/>
</dbReference>
<dbReference type="Pfam" id="PF14622">
    <property type="entry name" value="Ribonucleas_3_3"/>
    <property type="match status" value="1"/>
</dbReference>
<comment type="caution">
    <text evidence="14">The sequence shown here is derived from an EMBL/GenBank/DDBJ whole genome shotgun (WGS) entry which is preliminary data.</text>
</comment>
<comment type="cofactor">
    <cofactor evidence="11">
        <name>Mg(2+)</name>
        <dbReference type="ChEBI" id="CHEBI:18420"/>
    </cofactor>
</comment>
<dbReference type="InterPro" id="IPR011907">
    <property type="entry name" value="RNase_III"/>
</dbReference>
<dbReference type="Proteomes" id="UP001610063">
    <property type="component" value="Unassembled WGS sequence"/>
</dbReference>
<keyword evidence="9 11" id="KW-0694">RNA-binding</keyword>
<keyword evidence="11" id="KW-0963">Cytoplasm</keyword>
<comment type="subunit">
    <text evidence="11">Homodimer.</text>
</comment>
<reference evidence="14 15" key="1">
    <citation type="journal article" date="2013" name="Int. J. Syst. Evol. Microbiol.">
        <title>Marinoscillum luteum sp. nov., isolated from marine sediment.</title>
        <authorList>
            <person name="Cha I.T."/>
            <person name="Park S.J."/>
            <person name="Kim S.J."/>
            <person name="Kim J.G."/>
            <person name="Jung M.Y."/>
            <person name="Shin K.S."/>
            <person name="Kwon K.K."/>
            <person name="Yang S.H."/>
            <person name="Seo Y.S."/>
            <person name="Rhee S.K."/>
        </authorList>
    </citation>
    <scope>NUCLEOTIDE SEQUENCE [LARGE SCALE GENOMIC DNA]</scope>
    <source>
        <strain evidence="14 15">KCTC 23939</strain>
    </source>
</reference>
<evidence type="ECO:0000256" key="3">
    <source>
        <dbReference type="ARBA" id="ARBA00022664"/>
    </source>
</evidence>
<evidence type="ECO:0000256" key="7">
    <source>
        <dbReference type="ARBA" id="ARBA00022801"/>
    </source>
</evidence>
<evidence type="ECO:0000256" key="5">
    <source>
        <dbReference type="ARBA" id="ARBA00022723"/>
    </source>
</evidence>
<dbReference type="InterPro" id="IPR036389">
    <property type="entry name" value="RNase_III_sf"/>
</dbReference>
<feature type="binding site" evidence="11">
    <location>
        <position position="66"/>
    </location>
    <ligand>
        <name>Mg(2+)</name>
        <dbReference type="ChEBI" id="CHEBI:18420"/>
    </ligand>
</feature>
<dbReference type="InterPro" id="IPR000999">
    <property type="entry name" value="RNase_III_dom"/>
</dbReference>
<dbReference type="PANTHER" id="PTHR14950">
    <property type="entry name" value="DICER-RELATED"/>
    <property type="match status" value="1"/>
</dbReference>
<keyword evidence="7 11" id="KW-0378">Hydrolase</keyword>
<comment type="function">
    <text evidence="10 11">Digests double-stranded RNA. Involved in the processing of primary rRNA transcript to yield the immediate precursors to the large and small rRNAs (23S and 16S). Processes some mRNAs, and tRNAs when they are encoded in the rRNA operon. Processes pre-crRNA and tracrRNA of type II CRISPR loci if present in the organism.</text>
</comment>
<keyword evidence="15" id="KW-1185">Reference proteome</keyword>
<comment type="catalytic activity">
    <reaction evidence="1 11">
        <text>Endonucleolytic cleavage to 5'-phosphomonoester.</text>
        <dbReference type="EC" id="3.1.26.3"/>
    </reaction>
</comment>
<keyword evidence="3 11" id="KW-0507">mRNA processing</keyword>
<dbReference type="GO" id="GO:0004525">
    <property type="term" value="F:ribonuclease III activity"/>
    <property type="evidence" value="ECO:0007669"/>
    <property type="project" value="UniProtKB-EC"/>
</dbReference>
<keyword evidence="6 11" id="KW-0255">Endonuclease</keyword>
<keyword evidence="4 11" id="KW-0540">Nuclease</keyword>